<dbReference type="Proteomes" id="UP001165082">
    <property type="component" value="Unassembled WGS sequence"/>
</dbReference>
<keyword evidence="10" id="KW-1185">Reference proteome</keyword>
<dbReference type="GO" id="GO:0050660">
    <property type="term" value="F:flavin adenine dinucleotide binding"/>
    <property type="evidence" value="ECO:0007669"/>
    <property type="project" value="InterPro"/>
</dbReference>
<dbReference type="InterPro" id="IPR036250">
    <property type="entry name" value="AcylCo_DH-like_C"/>
</dbReference>
<sequence length="408" mass="44718">MVLSLPPLSVEAESLYEKLEAFVTDHCIPSEPIFSSQVSSTGFNSIPPILLSLISTAKSLGLWNLHLLSTLSHLDYARLCCVIGRSFLTQHATNTTAPDSGNMEVLHDYGTPEQKSRYLAGLKDGSIRSAFCMTEPEVASSDARNVGGTTFARSTRDGRPGYFVNGRKWWSTGAHDPRCRFMIVMGKLVSSEGEKEKGHTMVIVPRDCPGLRIVRDLTVFGHDDAPFGHAEVEFKRCWIPLENCLGGEGEGGRIAQSRLGPGRIHHCMRAVGLGERCYDAMIKRSLEREVFGKVMIRHGTMQSKIAEGKGRLETARLLTLVAARAMDERGNKGARTDISLAKILVPRMILGIMDDAIQTHGGAGVEGELALFYGAMRCLRIADGPDEVHVGVVARREAKAWMERNGKL</sequence>
<dbReference type="GO" id="GO:0033539">
    <property type="term" value="P:fatty acid beta-oxidation using acyl-CoA dehydrogenase"/>
    <property type="evidence" value="ECO:0007669"/>
    <property type="project" value="TreeGrafter"/>
</dbReference>
<dbReference type="Gene3D" id="2.40.110.10">
    <property type="entry name" value="Butyryl-CoA Dehydrogenase, subunit A, domain 2"/>
    <property type="match status" value="1"/>
</dbReference>
<evidence type="ECO:0000313" key="9">
    <source>
        <dbReference type="EMBL" id="GMH61914.1"/>
    </source>
</evidence>
<evidence type="ECO:0000259" key="8">
    <source>
        <dbReference type="Pfam" id="PF02770"/>
    </source>
</evidence>
<dbReference type="Gene3D" id="1.20.140.10">
    <property type="entry name" value="Butyryl-CoA Dehydrogenase, subunit A, domain 3"/>
    <property type="match status" value="1"/>
</dbReference>
<dbReference type="PANTHER" id="PTHR48083:SF13">
    <property type="entry name" value="ACYL-COA DEHYDROGENASE FAMILY MEMBER 11"/>
    <property type="match status" value="1"/>
</dbReference>
<dbReference type="Gene3D" id="1.10.540.10">
    <property type="entry name" value="Acyl-CoA dehydrogenase/oxidase, N-terminal domain"/>
    <property type="match status" value="1"/>
</dbReference>
<proteinExistence type="inferred from homology"/>
<dbReference type="OrthoDB" id="434771at2759"/>
<dbReference type="PANTHER" id="PTHR48083">
    <property type="entry name" value="MEDIUM-CHAIN SPECIFIC ACYL-COA DEHYDROGENASE, MITOCHONDRIAL-RELATED"/>
    <property type="match status" value="1"/>
</dbReference>
<dbReference type="InterPro" id="IPR037069">
    <property type="entry name" value="AcylCoA_DH/ox_N_sf"/>
</dbReference>
<accession>A0A9W7A4R3</accession>
<feature type="domain" description="Acyl-CoA oxidase/dehydrogenase middle" evidence="8">
    <location>
        <begin position="130"/>
        <end position="236"/>
    </location>
</feature>
<gene>
    <name evidence="9" type="ORF">TrRE_jg6845</name>
</gene>
<dbReference type="EMBL" id="BRXZ01001088">
    <property type="protein sequence ID" value="GMH61914.1"/>
    <property type="molecule type" value="Genomic_DNA"/>
</dbReference>
<evidence type="ECO:0000256" key="2">
    <source>
        <dbReference type="ARBA" id="ARBA00009347"/>
    </source>
</evidence>
<evidence type="ECO:0008006" key="11">
    <source>
        <dbReference type="Google" id="ProtNLM"/>
    </source>
</evidence>
<dbReference type="InterPro" id="IPR009100">
    <property type="entry name" value="AcylCoA_DH/oxidase_NM_dom_sf"/>
</dbReference>
<dbReference type="InterPro" id="IPR046373">
    <property type="entry name" value="Acyl-CoA_Oxase/DH_mid-dom_sf"/>
</dbReference>
<dbReference type="GO" id="GO:0003995">
    <property type="term" value="F:acyl-CoA dehydrogenase activity"/>
    <property type="evidence" value="ECO:0007669"/>
    <property type="project" value="TreeGrafter"/>
</dbReference>
<dbReference type="InterPro" id="IPR050741">
    <property type="entry name" value="Acyl-CoA_dehydrogenase"/>
</dbReference>
<feature type="domain" description="Acyl-CoA dehydrogenase/oxidase C-terminal" evidence="7">
    <location>
        <begin position="249"/>
        <end position="396"/>
    </location>
</feature>
<comment type="similarity">
    <text evidence="2 6">Belongs to the acyl-CoA dehydrogenase family.</text>
</comment>
<comment type="cofactor">
    <cofactor evidence="1 6">
        <name>FAD</name>
        <dbReference type="ChEBI" id="CHEBI:57692"/>
    </cofactor>
</comment>
<dbReference type="Pfam" id="PF02770">
    <property type="entry name" value="Acyl-CoA_dh_M"/>
    <property type="match status" value="1"/>
</dbReference>
<keyword evidence="4 6" id="KW-0274">FAD</keyword>
<protein>
    <recommendedName>
        <fullName evidence="11">Acyl-CoA dehydrogenase</fullName>
    </recommendedName>
</protein>
<name>A0A9W7A4R3_9STRA</name>
<keyword evidence="5 6" id="KW-0560">Oxidoreductase</keyword>
<evidence type="ECO:0000256" key="6">
    <source>
        <dbReference type="RuleBase" id="RU362125"/>
    </source>
</evidence>
<evidence type="ECO:0000259" key="7">
    <source>
        <dbReference type="Pfam" id="PF00441"/>
    </source>
</evidence>
<dbReference type="InterPro" id="IPR009075">
    <property type="entry name" value="AcylCo_DH/oxidase_C"/>
</dbReference>
<keyword evidence="3 6" id="KW-0285">Flavoprotein</keyword>
<dbReference type="SUPFAM" id="SSF47203">
    <property type="entry name" value="Acyl-CoA dehydrogenase C-terminal domain-like"/>
    <property type="match status" value="1"/>
</dbReference>
<dbReference type="Pfam" id="PF00441">
    <property type="entry name" value="Acyl-CoA_dh_1"/>
    <property type="match status" value="1"/>
</dbReference>
<evidence type="ECO:0000256" key="5">
    <source>
        <dbReference type="ARBA" id="ARBA00023002"/>
    </source>
</evidence>
<dbReference type="SUPFAM" id="SSF56645">
    <property type="entry name" value="Acyl-CoA dehydrogenase NM domain-like"/>
    <property type="match status" value="1"/>
</dbReference>
<comment type="caution">
    <text evidence="9">The sequence shown here is derived from an EMBL/GenBank/DDBJ whole genome shotgun (WGS) entry which is preliminary data.</text>
</comment>
<dbReference type="InterPro" id="IPR006091">
    <property type="entry name" value="Acyl-CoA_Oxase/DH_mid-dom"/>
</dbReference>
<organism evidence="9 10">
    <name type="scientific">Triparma retinervis</name>
    <dbReference type="NCBI Taxonomy" id="2557542"/>
    <lineage>
        <taxon>Eukaryota</taxon>
        <taxon>Sar</taxon>
        <taxon>Stramenopiles</taxon>
        <taxon>Ochrophyta</taxon>
        <taxon>Bolidophyceae</taxon>
        <taxon>Parmales</taxon>
        <taxon>Triparmaceae</taxon>
        <taxon>Triparma</taxon>
    </lineage>
</organism>
<dbReference type="GO" id="GO:0005737">
    <property type="term" value="C:cytoplasm"/>
    <property type="evidence" value="ECO:0007669"/>
    <property type="project" value="TreeGrafter"/>
</dbReference>
<dbReference type="AlphaFoldDB" id="A0A9W7A4R3"/>
<evidence type="ECO:0000256" key="1">
    <source>
        <dbReference type="ARBA" id="ARBA00001974"/>
    </source>
</evidence>
<reference evidence="9" key="1">
    <citation type="submission" date="2022-07" db="EMBL/GenBank/DDBJ databases">
        <title>Genome analysis of Parmales, a sister group of diatoms, reveals the evolutionary specialization of diatoms from phago-mixotrophs to photoautotrophs.</title>
        <authorList>
            <person name="Ban H."/>
            <person name="Sato S."/>
            <person name="Yoshikawa S."/>
            <person name="Kazumasa Y."/>
            <person name="Nakamura Y."/>
            <person name="Ichinomiya M."/>
            <person name="Saitoh K."/>
            <person name="Sato N."/>
            <person name="Blanc-Mathieu R."/>
            <person name="Endo H."/>
            <person name="Kuwata A."/>
            <person name="Ogata H."/>
        </authorList>
    </citation>
    <scope>NUCLEOTIDE SEQUENCE</scope>
</reference>
<evidence type="ECO:0000256" key="3">
    <source>
        <dbReference type="ARBA" id="ARBA00022630"/>
    </source>
</evidence>
<evidence type="ECO:0000256" key="4">
    <source>
        <dbReference type="ARBA" id="ARBA00022827"/>
    </source>
</evidence>
<evidence type="ECO:0000313" key="10">
    <source>
        <dbReference type="Proteomes" id="UP001165082"/>
    </source>
</evidence>